<evidence type="ECO:0000313" key="5">
    <source>
        <dbReference type="EMBL" id="BAI69713.1"/>
    </source>
</evidence>
<dbReference type="GO" id="GO:0016887">
    <property type="term" value="F:ATP hydrolysis activity"/>
    <property type="evidence" value="ECO:0007669"/>
    <property type="project" value="InterPro"/>
</dbReference>
<feature type="domain" description="ABC transporter" evidence="4">
    <location>
        <begin position="5"/>
        <end position="245"/>
    </location>
</feature>
<evidence type="ECO:0000256" key="2">
    <source>
        <dbReference type="ARBA" id="ARBA00022741"/>
    </source>
</evidence>
<evidence type="ECO:0000259" key="4">
    <source>
        <dbReference type="PROSITE" id="PS50893"/>
    </source>
</evidence>
<dbReference type="PROSITE" id="PS00211">
    <property type="entry name" value="ABC_TRANSPORTER_1"/>
    <property type="match status" value="1"/>
</dbReference>
<dbReference type="PANTHER" id="PTHR43776:SF8">
    <property type="entry name" value="ABC TRANSPORTER, ATP-BINDING PROTEIN"/>
    <property type="match status" value="1"/>
</dbReference>
<dbReference type="Proteomes" id="UP000002574">
    <property type="component" value="Chromosome"/>
</dbReference>
<dbReference type="STRING" id="608538.HTH_1260"/>
<dbReference type="KEGG" id="hth:HTH_1260"/>
<dbReference type="PROSITE" id="PS50893">
    <property type="entry name" value="ABC_TRANSPORTER_2"/>
    <property type="match status" value="1"/>
</dbReference>
<dbReference type="KEGG" id="hte:Hydth_1252"/>
<reference evidence="5 6" key="1">
    <citation type="journal article" date="2010" name="J. Bacteriol.">
        <title>Complete genome sequence of the thermophilic, obligately chemolithoautotrophic hydrogen-oxidizing bacterium Hydrogenobacter thermophilus TK-6.</title>
        <authorList>
            <person name="Arai H."/>
            <person name="Kanbe H."/>
            <person name="Ishii M."/>
            <person name="Igarashi Y."/>
        </authorList>
    </citation>
    <scope>NUCLEOTIDE SEQUENCE [LARGE SCALE GENOMIC DNA]</scope>
    <source>
        <strain evidence="6">DSM 6534 / IAM 12695 / TK-6 [Tokyo]</strain>
    </source>
</reference>
<dbReference type="GO" id="GO:0055085">
    <property type="term" value="P:transmembrane transport"/>
    <property type="evidence" value="ECO:0007669"/>
    <property type="project" value="UniProtKB-ARBA"/>
</dbReference>
<dbReference type="InterPro" id="IPR013563">
    <property type="entry name" value="Oligopep_ABC_C"/>
</dbReference>
<dbReference type="RefSeq" id="WP_012963893.1">
    <property type="nucleotide sequence ID" value="NC_013799.1"/>
</dbReference>
<dbReference type="NCBIfam" id="TIGR01727">
    <property type="entry name" value="oligo_HPY"/>
    <property type="match status" value="1"/>
</dbReference>
<dbReference type="Pfam" id="PF08352">
    <property type="entry name" value="oligo_HPY"/>
    <property type="match status" value="1"/>
</dbReference>
<dbReference type="GO" id="GO:0015833">
    <property type="term" value="P:peptide transport"/>
    <property type="evidence" value="ECO:0007669"/>
    <property type="project" value="InterPro"/>
</dbReference>
<organism evidence="5 6">
    <name type="scientific">Hydrogenobacter thermophilus (strain DSM 6534 / IAM 12695 / TK-6)</name>
    <dbReference type="NCBI Taxonomy" id="608538"/>
    <lineage>
        <taxon>Bacteria</taxon>
        <taxon>Pseudomonadati</taxon>
        <taxon>Aquificota</taxon>
        <taxon>Aquificia</taxon>
        <taxon>Aquificales</taxon>
        <taxon>Aquificaceae</taxon>
        <taxon>Hydrogenobacter</taxon>
    </lineage>
</organism>
<dbReference type="SMART" id="SM00382">
    <property type="entry name" value="AAA"/>
    <property type="match status" value="1"/>
</dbReference>
<keyword evidence="2" id="KW-0547">Nucleotide-binding</keyword>
<dbReference type="InterPro" id="IPR017871">
    <property type="entry name" value="ABC_transporter-like_CS"/>
</dbReference>
<keyword evidence="6" id="KW-1185">Reference proteome</keyword>
<dbReference type="InterPro" id="IPR027417">
    <property type="entry name" value="P-loop_NTPase"/>
</dbReference>
<keyword evidence="1" id="KW-0813">Transport</keyword>
<dbReference type="SUPFAM" id="SSF52540">
    <property type="entry name" value="P-loop containing nucleoside triphosphate hydrolases"/>
    <property type="match status" value="1"/>
</dbReference>
<sequence length="306" mass="34743">MSKLLEVSSLSKVYKVSRGLFRWVAHTAVKGVSFSINESEVFALVGESGSGKTTIGKIILRLEKPTEGSIKIKGIDITKMGKEYTRRVSAVFQDPFSSLNPYMKVRHIIEEPLVVHHIKDREKRVKEVAHMVRLPESLLDRKPQHLSGGQRQRVAIARAVSLFPDLIVADEPTASLDATVRKEILDLFVELKNTGISTLLITHDIRAVERIADTVGVIYAGRLMEMGSKDQLLKDPKHPYTKYLLENVPAKHPKHRKADVIQKEVYKDEYHEGCPFYWLCPERMEVCKESIREVLSNGRLVTCNLY</sequence>
<accession>D3DIR1</accession>
<name>D3DIR1_HYDTT</name>
<dbReference type="InterPro" id="IPR050319">
    <property type="entry name" value="ABC_transp_ATP-bind"/>
</dbReference>
<dbReference type="Pfam" id="PF00005">
    <property type="entry name" value="ABC_tran"/>
    <property type="match status" value="1"/>
</dbReference>
<dbReference type="Gene3D" id="3.40.50.300">
    <property type="entry name" value="P-loop containing nucleotide triphosphate hydrolases"/>
    <property type="match status" value="1"/>
</dbReference>
<dbReference type="EMBL" id="AP011112">
    <property type="protein sequence ID" value="BAI69713.1"/>
    <property type="molecule type" value="Genomic_DNA"/>
</dbReference>
<dbReference type="InterPro" id="IPR003439">
    <property type="entry name" value="ABC_transporter-like_ATP-bd"/>
</dbReference>
<dbReference type="InterPro" id="IPR003593">
    <property type="entry name" value="AAA+_ATPase"/>
</dbReference>
<dbReference type="PANTHER" id="PTHR43776">
    <property type="entry name" value="TRANSPORT ATP-BINDING PROTEIN"/>
    <property type="match status" value="1"/>
</dbReference>
<dbReference type="OrthoDB" id="9806285at2"/>
<keyword evidence="3 5" id="KW-0067">ATP-binding</keyword>
<dbReference type="CDD" id="cd03257">
    <property type="entry name" value="ABC_NikE_OppD_transporters"/>
    <property type="match status" value="1"/>
</dbReference>
<evidence type="ECO:0000256" key="1">
    <source>
        <dbReference type="ARBA" id="ARBA00022448"/>
    </source>
</evidence>
<dbReference type="eggNOG" id="COG4608">
    <property type="taxonomic scope" value="Bacteria"/>
</dbReference>
<protein>
    <submittedName>
        <fullName evidence="5">Oligopeptide ABC transporter ATP-binding protein</fullName>
    </submittedName>
</protein>
<dbReference type="AlphaFoldDB" id="D3DIR1"/>
<proteinExistence type="predicted"/>
<evidence type="ECO:0000256" key="3">
    <source>
        <dbReference type="ARBA" id="ARBA00022840"/>
    </source>
</evidence>
<gene>
    <name evidence="5" type="ordered locus">HTH_1260</name>
</gene>
<evidence type="ECO:0000313" key="6">
    <source>
        <dbReference type="Proteomes" id="UP000002574"/>
    </source>
</evidence>
<dbReference type="GO" id="GO:0005524">
    <property type="term" value="F:ATP binding"/>
    <property type="evidence" value="ECO:0007669"/>
    <property type="project" value="UniProtKB-KW"/>
</dbReference>